<sequence>MSRAVRQPYPGGSARLPPLLVKCVTPTARQPVPGWEVAVLGWAQLIESVIATLDKHLPDGEKPKIADALMCMEKWRASSEGLPTTSSMVPVEGGAAPAASVRGAWPRYLCVHPLASARSLLLDHVLHMQWGCDAAQLQMGGLLVMAVEAQLVVT</sequence>
<evidence type="ECO:0000313" key="2">
    <source>
        <dbReference type="Proteomes" id="UP000485058"/>
    </source>
</evidence>
<gene>
    <name evidence="1" type="ORF">HaLaN_03308</name>
</gene>
<comment type="caution">
    <text evidence="1">The sequence shown here is derived from an EMBL/GenBank/DDBJ whole genome shotgun (WGS) entry which is preliminary data.</text>
</comment>
<proteinExistence type="predicted"/>
<reference evidence="1 2" key="1">
    <citation type="submission" date="2020-02" db="EMBL/GenBank/DDBJ databases">
        <title>Draft genome sequence of Haematococcus lacustris strain NIES-144.</title>
        <authorList>
            <person name="Morimoto D."/>
            <person name="Nakagawa S."/>
            <person name="Yoshida T."/>
            <person name="Sawayama S."/>
        </authorList>
    </citation>
    <scope>NUCLEOTIDE SEQUENCE [LARGE SCALE GENOMIC DNA]</scope>
    <source>
        <strain evidence="1 2">NIES-144</strain>
    </source>
</reference>
<evidence type="ECO:0000313" key="1">
    <source>
        <dbReference type="EMBL" id="GFH08361.1"/>
    </source>
</evidence>
<keyword evidence="2" id="KW-1185">Reference proteome</keyword>
<organism evidence="1 2">
    <name type="scientific">Haematococcus lacustris</name>
    <name type="common">Green alga</name>
    <name type="synonym">Haematococcus pluvialis</name>
    <dbReference type="NCBI Taxonomy" id="44745"/>
    <lineage>
        <taxon>Eukaryota</taxon>
        <taxon>Viridiplantae</taxon>
        <taxon>Chlorophyta</taxon>
        <taxon>core chlorophytes</taxon>
        <taxon>Chlorophyceae</taxon>
        <taxon>CS clade</taxon>
        <taxon>Chlamydomonadales</taxon>
        <taxon>Haematococcaceae</taxon>
        <taxon>Haematococcus</taxon>
    </lineage>
</organism>
<protein>
    <submittedName>
        <fullName evidence="1">Uncharacterized protein</fullName>
    </submittedName>
</protein>
<accession>A0A699YFY0</accession>
<dbReference type="EMBL" id="BLLF01000156">
    <property type="protein sequence ID" value="GFH08361.1"/>
    <property type="molecule type" value="Genomic_DNA"/>
</dbReference>
<name>A0A699YFY0_HAELA</name>
<dbReference type="Proteomes" id="UP000485058">
    <property type="component" value="Unassembled WGS sequence"/>
</dbReference>
<dbReference type="AlphaFoldDB" id="A0A699YFY0"/>